<name>A0A2K3P3C2_TRIPR</name>
<keyword evidence="1 4" id="KW-0378">Hydrolase</keyword>
<dbReference type="EMBL" id="ASHM01003367">
    <property type="protein sequence ID" value="PNY09777.1"/>
    <property type="molecule type" value="Genomic_DNA"/>
</dbReference>
<dbReference type="STRING" id="57577.A0A2K3P3C2"/>
<evidence type="ECO:0000256" key="2">
    <source>
        <dbReference type="ARBA" id="ARBA00038334"/>
    </source>
</evidence>
<dbReference type="GO" id="GO:0016787">
    <property type="term" value="F:hydrolase activity"/>
    <property type="evidence" value="ECO:0007669"/>
    <property type="project" value="UniProtKB-KW"/>
</dbReference>
<dbReference type="SUPFAM" id="SSF53474">
    <property type="entry name" value="alpha/beta-Hydrolases"/>
    <property type="match status" value="1"/>
</dbReference>
<dbReference type="Proteomes" id="UP000236291">
    <property type="component" value="Unassembled WGS sequence"/>
</dbReference>
<evidence type="ECO:0000256" key="1">
    <source>
        <dbReference type="ARBA" id="ARBA00022801"/>
    </source>
</evidence>
<dbReference type="Gene3D" id="3.40.50.1820">
    <property type="entry name" value="alpha/beta hydrolase"/>
    <property type="match status" value="1"/>
</dbReference>
<dbReference type="PRINTS" id="PR00412">
    <property type="entry name" value="EPOXHYDRLASE"/>
</dbReference>
<evidence type="ECO:0000259" key="3">
    <source>
        <dbReference type="Pfam" id="PF00561"/>
    </source>
</evidence>
<dbReference type="ExpressionAtlas" id="A0A2K3P3C2">
    <property type="expression patterns" value="baseline"/>
</dbReference>
<protein>
    <submittedName>
        <fullName evidence="4">Epoxide hydrolase</fullName>
    </submittedName>
</protein>
<feature type="domain" description="AB hydrolase-1" evidence="3">
    <location>
        <begin position="6"/>
        <end position="77"/>
    </location>
</feature>
<sequence length="233" mass="26671">MPWRPPDLCGNGDTEAPASISSYTIFHLVGDVVGLIDSLGVDQVFLVAHDWGALIGWYLCLFRPELIKAYVCLSSPFLRRNPNKRIVDHLHDFYGEDYYVCRFQGEYGTGFNPDTPDTLPYWLTKDDLTYFVTKFEKTGFTGGLNYYRNIDLLWELTAPWNGAKTLVPVKFITGELDMVYTSLGMKEYIHGGGFKEDVPNLEEVIVQKGVAHFNNQEAEEEISNHIYEFIKKF</sequence>
<accession>A0A2K3P3C2</accession>
<dbReference type="InterPro" id="IPR029058">
    <property type="entry name" value="AB_hydrolase_fold"/>
</dbReference>
<comment type="caution">
    <text evidence="4">The sequence shown here is derived from an EMBL/GenBank/DDBJ whole genome shotgun (WGS) entry which is preliminary data.</text>
</comment>
<reference evidence="4 5" key="2">
    <citation type="journal article" date="2017" name="Front. Plant Sci.">
        <title>Gene Classification and Mining of Molecular Markers Useful in Red Clover (Trifolium pratense) Breeding.</title>
        <authorList>
            <person name="Istvanek J."/>
            <person name="Dluhosova J."/>
            <person name="Dluhos P."/>
            <person name="Patkova L."/>
            <person name="Nedelnik J."/>
            <person name="Repkova J."/>
        </authorList>
    </citation>
    <scope>NUCLEOTIDE SEQUENCE [LARGE SCALE GENOMIC DNA]</scope>
    <source>
        <strain evidence="5">cv. Tatra</strain>
        <tissue evidence="4">Young leaves</tissue>
    </source>
</reference>
<gene>
    <name evidence="4" type="ORF">L195_g006334</name>
</gene>
<dbReference type="InterPro" id="IPR000073">
    <property type="entry name" value="AB_hydrolase_1"/>
</dbReference>
<dbReference type="PANTHER" id="PTHR43329">
    <property type="entry name" value="EPOXIDE HYDROLASE"/>
    <property type="match status" value="1"/>
</dbReference>
<organism evidence="4 5">
    <name type="scientific">Trifolium pratense</name>
    <name type="common">Red clover</name>
    <dbReference type="NCBI Taxonomy" id="57577"/>
    <lineage>
        <taxon>Eukaryota</taxon>
        <taxon>Viridiplantae</taxon>
        <taxon>Streptophyta</taxon>
        <taxon>Embryophyta</taxon>
        <taxon>Tracheophyta</taxon>
        <taxon>Spermatophyta</taxon>
        <taxon>Magnoliopsida</taxon>
        <taxon>eudicotyledons</taxon>
        <taxon>Gunneridae</taxon>
        <taxon>Pentapetalae</taxon>
        <taxon>rosids</taxon>
        <taxon>fabids</taxon>
        <taxon>Fabales</taxon>
        <taxon>Fabaceae</taxon>
        <taxon>Papilionoideae</taxon>
        <taxon>50 kb inversion clade</taxon>
        <taxon>NPAAA clade</taxon>
        <taxon>Hologalegina</taxon>
        <taxon>IRL clade</taxon>
        <taxon>Trifolieae</taxon>
        <taxon>Trifolium</taxon>
    </lineage>
</organism>
<evidence type="ECO:0000313" key="4">
    <source>
        <dbReference type="EMBL" id="PNY09777.1"/>
    </source>
</evidence>
<dbReference type="InterPro" id="IPR000639">
    <property type="entry name" value="Epox_hydrolase-like"/>
</dbReference>
<reference evidence="4 5" key="1">
    <citation type="journal article" date="2014" name="Am. J. Bot.">
        <title>Genome assembly and annotation for red clover (Trifolium pratense; Fabaceae).</title>
        <authorList>
            <person name="Istvanek J."/>
            <person name="Jaros M."/>
            <person name="Krenek A."/>
            <person name="Repkova J."/>
        </authorList>
    </citation>
    <scope>NUCLEOTIDE SEQUENCE [LARGE SCALE GENOMIC DNA]</scope>
    <source>
        <strain evidence="5">cv. Tatra</strain>
        <tissue evidence="4">Young leaves</tissue>
    </source>
</reference>
<dbReference type="AlphaFoldDB" id="A0A2K3P3C2"/>
<proteinExistence type="inferred from homology"/>
<dbReference type="Pfam" id="PF00561">
    <property type="entry name" value="Abhydrolase_1"/>
    <property type="match status" value="1"/>
</dbReference>
<evidence type="ECO:0000313" key="5">
    <source>
        <dbReference type="Proteomes" id="UP000236291"/>
    </source>
</evidence>
<comment type="similarity">
    <text evidence="2">Belongs to the AB hydrolase superfamily. Epoxide hydrolase family.</text>
</comment>